<name>A0A9X2HSR5_9SPHN</name>
<comment type="caution">
    <text evidence="6">The sequence shown here is derived from an EMBL/GenBank/DDBJ whole genome shotgun (WGS) entry which is preliminary data.</text>
</comment>
<feature type="domain" description="Flagellar basal body rod protein N-terminal" evidence="4">
    <location>
        <begin position="9"/>
        <end position="33"/>
    </location>
</feature>
<evidence type="ECO:0000259" key="4">
    <source>
        <dbReference type="Pfam" id="PF00460"/>
    </source>
</evidence>
<evidence type="ECO:0000256" key="2">
    <source>
        <dbReference type="ARBA" id="ARBA00009677"/>
    </source>
</evidence>
<sequence>MADQPLSIFQVAGRAMSAQLVRMNTTASNLANVGQVATTQAEAYRTMKPVFRTAFDAASGMATVDVERVVAAGEGPTMRYDPGNPLADKDGNIWESAVDETRELVDMMETARTYQNNVEVMQTAKTLITQTLNLGRS</sequence>
<keyword evidence="3" id="KW-0975">Bacterial flagellum</keyword>
<gene>
    <name evidence="6" type="primary">flgC</name>
    <name evidence="6" type="ORF">M9978_20625</name>
</gene>
<keyword evidence="6" id="KW-0282">Flagellum</keyword>
<dbReference type="RefSeq" id="WP_254296627.1">
    <property type="nucleotide sequence ID" value="NZ_JAMLDX010000024.1"/>
</dbReference>
<keyword evidence="6" id="KW-0966">Cell projection</keyword>
<dbReference type="InterPro" id="IPR006299">
    <property type="entry name" value="FlgC"/>
</dbReference>
<protein>
    <recommendedName>
        <fullName evidence="3">Flagellar basal-body rod protein FlgC</fullName>
    </recommendedName>
</protein>
<dbReference type="InterPro" id="IPR010930">
    <property type="entry name" value="Flg_bb/hook_C_dom"/>
</dbReference>
<dbReference type="EMBL" id="JAMLDX010000024">
    <property type="protein sequence ID" value="MCP3732829.1"/>
    <property type="molecule type" value="Genomic_DNA"/>
</dbReference>
<comment type="similarity">
    <text evidence="2">Belongs to the flagella basal body rod proteins family.</text>
</comment>
<comment type="subunit">
    <text evidence="3">The basal body constitutes a major portion of the flagellar organelle and consists of four rings (L,P,S, and M) mounted on a central rod. The rod consists of about 26 subunits of FlgG in the distal portion, and FlgB, FlgC and FlgF are thought to build up the proximal portion of the rod with about 6 subunits each.</text>
</comment>
<evidence type="ECO:0000313" key="7">
    <source>
        <dbReference type="Proteomes" id="UP001139451"/>
    </source>
</evidence>
<dbReference type="InterPro" id="IPR001444">
    <property type="entry name" value="Flag_bb_rod_N"/>
</dbReference>
<evidence type="ECO:0000259" key="5">
    <source>
        <dbReference type="Pfam" id="PF06429"/>
    </source>
</evidence>
<evidence type="ECO:0000256" key="3">
    <source>
        <dbReference type="RuleBase" id="RU362062"/>
    </source>
</evidence>
<dbReference type="Pfam" id="PF06429">
    <property type="entry name" value="Flg_bbr_C"/>
    <property type="match status" value="1"/>
</dbReference>
<feature type="domain" description="Flagellar basal-body/hook protein C-terminal" evidence="5">
    <location>
        <begin position="91"/>
        <end position="134"/>
    </location>
</feature>
<dbReference type="AlphaFoldDB" id="A0A9X2HSR5"/>
<dbReference type="NCBIfam" id="TIGR01395">
    <property type="entry name" value="FlgC"/>
    <property type="match status" value="1"/>
</dbReference>
<evidence type="ECO:0000256" key="1">
    <source>
        <dbReference type="ARBA" id="ARBA00004117"/>
    </source>
</evidence>
<reference evidence="6" key="1">
    <citation type="submission" date="2022-05" db="EMBL/GenBank/DDBJ databases">
        <title>Sphingomonas sp. strain MG17 Genome sequencing and assembly.</title>
        <authorList>
            <person name="Kim I."/>
        </authorList>
    </citation>
    <scope>NUCLEOTIDE SEQUENCE</scope>
    <source>
        <strain evidence="6">MG17</strain>
    </source>
</reference>
<proteinExistence type="inferred from homology"/>
<accession>A0A9X2HSR5</accession>
<keyword evidence="7" id="KW-1185">Reference proteome</keyword>
<dbReference type="Proteomes" id="UP001139451">
    <property type="component" value="Unassembled WGS sequence"/>
</dbReference>
<keyword evidence="6" id="KW-0969">Cilium</keyword>
<dbReference type="GO" id="GO:0071973">
    <property type="term" value="P:bacterial-type flagellum-dependent cell motility"/>
    <property type="evidence" value="ECO:0007669"/>
    <property type="project" value="UniProtKB-UniRule"/>
</dbReference>
<dbReference type="Pfam" id="PF00460">
    <property type="entry name" value="Flg_bb_rod"/>
    <property type="match status" value="1"/>
</dbReference>
<evidence type="ECO:0000313" key="6">
    <source>
        <dbReference type="EMBL" id="MCP3732829.1"/>
    </source>
</evidence>
<comment type="subcellular location">
    <subcellularLocation>
        <location evidence="1 3">Bacterial flagellum basal body</location>
    </subcellularLocation>
</comment>
<organism evidence="6 7">
    <name type="scientific">Sphingomonas tagetis</name>
    <dbReference type="NCBI Taxonomy" id="2949092"/>
    <lineage>
        <taxon>Bacteria</taxon>
        <taxon>Pseudomonadati</taxon>
        <taxon>Pseudomonadota</taxon>
        <taxon>Alphaproteobacteria</taxon>
        <taxon>Sphingomonadales</taxon>
        <taxon>Sphingomonadaceae</taxon>
        <taxon>Sphingomonas</taxon>
    </lineage>
</organism>
<dbReference type="GO" id="GO:0030694">
    <property type="term" value="C:bacterial-type flagellum basal body, rod"/>
    <property type="evidence" value="ECO:0007669"/>
    <property type="project" value="UniProtKB-UniRule"/>
</dbReference>